<comment type="caution">
    <text evidence="1">The sequence shown here is derived from an EMBL/GenBank/DDBJ whole genome shotgun (WGS) entry which is preliminary data.</text>
</comment>
<organism evidence="1 2">
    <name type="scientific">Candidatus Uhrbacteria bacterium RIFCSPLOWO2_01_FULL_47_24</name>
    <dbReference type="NCBI Taxonomy" id="1802401"/>
    <lineage>
        <taxon>Bacteria</taxon>
        <taxon>Candidatus Uhriibacteriota</taxon>
    </lineage>
</organism>
<dbReference type="AlphaFoldDB" id="A0A1F7UU12"/>
<evidence type="ECO:0000313" key="1">
    <source>
        <dbReference type="EMBL" id="OGL81214.1"/>
    </source>
</evidence>
<name>A0A1F7UU12_9BACT</name>
<proteinExistence type="predicted"/>
<dbReference type="Proteomes" id="UP000176897">
    <property type="component" value="Unassembled WGS sequence"/>
</dbReference>
<protein>
    <submittedName>
        <fullName evidence="1">Uncharacterized protein</fullName>
    </submittedName>
</protein>
<sequence length="62" mass="6983">MPTQWTLGVGAFFIPPSFRNSAESQNAFSNSRELENAVFIKKCPHRFIVKNKAGRWDDAVGI</sequence>
<evidence type="ECO:0000313" key="2">
    <source>
        <dbReference type="Proteomes" id="UP000176897"/>
    </source>
</evidence>
<reference evidence="1 2" key="1">
    <citation type="journal article" date="2016" name="Nat. Commun.">
        <title>Thousands of microbial genomes shed light on interconnected biogeochemical processes in an aquifer system.</title>
        <authorList>
            <person name="Anantharaman K."/>
            <person name="Brown C.T."/>
            <person name="Hug L.A."/>
            <person name="Sharon I."/>
            <person name="Castelle C.J."/>
            <person name="Probst A.J."/>
            <person name="Thomas B.C."/>
            <person name="Singh A."/>
            <person name="Wilkins M.J."/>
            <person name="Karaoz U."/>
            <person name="Brodie E.L."/>
            <person name="Williams K.H."/>
            <person name="Hubbard S.S."/>
            <person name="Banfield J.F."/>
        </authorList>
    </citation>
    <scope>NUCLEOTIDE SEQUENCE [LARGE SCALE GENOMIC DNA]</scope>
</reference>
<dbReference type="EMBL" id="MGEJ01000009">
    <property type="protein sequence ID" value="OGL81214.1"/>
    <property type="molecule type" value="Genomic_DNA"/>
</dbReference>
<accession>A0A1F7UU12</accession>
<gene>
    <name evidence="1" type="ORF">A3B21_02905</name>
</gene>